<dbReference type="InterPro" id="IPR036390">
    <property type="entry name" value="WH_DNA-bd_sf"/>
</dbReference>
<dbReference type="InterPro" id="IPR039422">
    <property type="entry name" value="MarR/SlyA-like"/>
</dbReference>
<sequence>MSVVSEIDEADWALWRGFLTMHRDLMRELDGRLQRDAGISQADYSVLLTLFDATDRRLRPGALGEALGWEKSRLSHQLTRMAARGLVERAECTTDGRGSWVVLTRDGRRTLLHALRDHAASIRSLFLDALGPDEKRAMARASERVLERLDEAAGREATERAAS</sequence>
<dbReference type="RefSeq" id="WP_148732233.1">
    <property type="nucleotide sequence ID" value="NZ_VSSB01000001.1"/>
</dbReference>
<dbReference type="SMART" id="SM00347">
    <property type="entry name" value="HTH_MARR"/>
    <property type="match status" value="1"/>
</dbReference>
<dbReference type="Proteomes" id="UP000325243">
    <property type="component" value="Unassembled WGS sequence"/>
</dbReference>
<protein>
    <submittedName>
        <fullName evidence="2">MarR family transcriptional regulator</fullName>
    </submittedName>
</protein>
<dbReference type="PANTHER" id="PTHR33164">
    <property type="entry name" value="TRANSCRIPTIONAL REGULATOR, MARR FAMILY"/>
    <property type="match status" value="1"/>
</dbReference>
<gene>
    <name evidence="2" type="ORF">FYC51_03220</name>
</gene>
<keyword evidence="3" id="KW-1185">Reference proteome</keyword>
<dbReference type="EMBL" id="VSSB01000001">
    <property type="protein sequence ID" value="TYL52771.1"/>
    <property type="molecule type" value="Genomic_DNA"/>
</dbReference>
<dbReference type="PANTHER" id="PTHR33164:SF99">
    <property type="entry name" value="MARR FAMILY REGULATORY PROTEIN"/>
    <property type="match status" value="1"/>
</dbReference>
<dbReference type="GO" id="GO:0003700">
    <property type="term" value="F:DNA-binding transcription factor activity"/>
    <property type="evidence" value="ECO:0007669"/>
    <property type="project" value="InterPro"/>
</dbReference>
<dbReference type="InterPro" id="IPR036388">
    <property type="entry name" value="WH-like_DNA-bd_sf"/>
</dbReference>
<dbReference type="Pfam" id="PF12802">
    <property type="entry name" value="MarR_2"/>
    <property type="match status" value="1"/>
</dbReference>
<dbReference type="PROSITE" id="PS50995">
    <property type="entry name" value="HTH_MARR_2"/>
    <property type="match status" value="1"/>
</dbReference>
<dbReference type="AlphaFoldDB" id="A0A5S4V664"/>
<evidence type="ECO:0000313" key="2">
    <source>
        <dbReference type="EMBL" id="TYL52771.1"/>
    </source>
</evidence>
<dbReference type="Gene3D" id="1.10.10.10">
    <property type="entry name" value="Winged helix-like DNA-binding domain superfamily/Winged helix DNA-binding domain"/>
    <property type="match status" value="1"/>
</dbReference>
<dbReference type="GO" id="GO:0006950">
    <property type="term" value="P:response to stress"/>
    <property type="evidence" value="ECO:0007669"/>
    <property type="project" value="TreeGrafter"/>
</dbReference>
<dbReference type="InterPro" id="IPR000835">
    <property type="entry name" value="HTH_MarR-typ"/>
</dbReference>
<evidence type="ECO:0000313" key="3">
    <source>
        <dbReference type="Proteomes" id="UP000325243"/>
    </source>
</evidence>
<comment type="caution">
    <text evidence="2">The sequence shown here is derived from an EMBL/GenBank/DDBJ whole genome shotgun (WGS) entry which is preliminary data.</text>
</comment>
<evidence type="ECO:0000259" key="1">
    <source>
        <dbReference type="PROSITE" id="PS50995"/>
    </source>
</evidence>
<dbReference type="SUPFAM" id="SSF46785">
    <property type="entry name" value="Winged helix' DNA-binding domain"/>
    <property type="match status" value="1"/>
</dbReference>
<name>A0A5S4V664_9MICO</name>
<feature type="domain" description="HTH marR-type" evidence="1">
    <location>
        <begin position="1"/>
        <end position="147"/>
    </location>
</feature>
<accession>A0A5S4V664</accession>
<reference evidence="2 3" key="1">
    <citation type="submission" date="2019-08" db="EMBL/GenBank/DDBJ databases">
        <authorList>
            <person name="Hu J."/>
        </authorList>
    </citation>
    <scope>NUCLEOTIDE SEQUENCE [LARGE SCALE GENOMIC DNA]</scope>
    <source>
        <strain evidence="2 3">NEAU-184</strain>
    </source>
</reference>
<proteinExistence type="predicted"/>
<organism evidence="2 3">
    <name type="scientific">Agromyces mariniharenae</name>
    <dbReference type="NCBI Taxonomy" id="2604423"/>
    <lineage>
        <taxon>Bacteria</taxon>
        <taxon>Bacillati</taxon>
        <taxon>Actinomycetota</taxon>
        <taxon>Actinomycetes</taxon>
        <taxon>Micrococcales</taxon>
        <taxon>Microbacteriaceae</taxon>
        <taxon>Agromyces</taxon>
    </lineage>
</organism>